<dbReference type="AlphaFoldDB" id="A0A398CV06"/>
<dbReference type="EMBL" id="QXIS01000030">
    <property type="protein sequence ID" value="RIE05990.1"/>
    <property type="molecule type" value="Genomic_DNA"/>
</dbReference>
<sequence>MEREGGYATLGRLYQVVPTITECTWATKTPFASIRRIVQDPRFFFRIRPGLWALNDWRDRLPRSILPSGKTPVAKVNENTHAYYQGLLAEVGAMRHMETFVPLQDKNKPFMRRTLASVTTVSVMYKFTYDEMLRKAQTVDVVWFNERKMPDAFFEVENSTDMLNALSKFVQLQDFAARFFIVADALRRREFTDKIALTAFRDMRSRVLFESYEHVAVLHAKLSELALLGQGEQQIL</sequence>
<evidence type="ECO:0000313" key="1">
    <source>
        <dbReference type="EMBL" id="RIE05990.1"/>
    </source>
</evidence>
<name>A0A398CV06_9BACT</name>
<evidence type="ECO:0000313" key="2">
    <source>
        <dbReference type="Proteomes" id="UP000266328"/>
    </source>
</evidence>
<dbReference type="Proteomes" id="UP000266328">
    <property type="component" value="Unassembled WGS sequence"/>
</dbReference>
<protein>
    <recommendedName>
        <fullName evidence="3">HTH HARE-type domain-containing protein</fullName>
    </recommendedName>
</protein>
<comment type="caution">
    <text evidence="1">The sequence shown here is derived from an EMBL/GenBank/DDBJ whole genome shotgun (WGS) entry which is preliminary data.</text>
</comment>
<keyword evidence="2" id="KW-1185">Reference proteome</keyword>
<gene>
    <name evidence="1" type="ORF">SMC7_04890</name>
</gene>
<reference evidence="1 2" key="1">
    <citation type="submission" date="2018-09" db="EMBL/GenBank/DDBJ databases">
        <title>Discovery and Ecogenomic Context for Candidatus Cryosericales, a Global Caldiserica Order Active in Thawing Permafrost.</title>
        <authorList>
            <person name="Martinez M.A."/>
            <person name="Woodcroft B.J."/>
            <person name="Ignacio Espinoza J.C."/>
            <person name="Zayed A."/>
            <person name="Singleton C.M."/>
            <person name="Boyd J."/>
            <person name="Li Y.-F."/>
            <person name="Purvine S."/>
            <person name="Maughan H."/>
            <person name="Hodgkins S.B."/>
            <person name="Anderson D."/>
            <person name="Sederholm M."/>
            <person name="Temperton B."/>
            <person name="Saleska S.R."/>
            <person name="Tyson G.W."/>
            <person name="Rich V.I."/>
        </authorList>
    </citation>
    <scope>NUCLEOTIDE SEQUENCE [LARGE SCALE GENOMIC DNA]</scope>
    <source>
        <strain evidence="1 2">SMC7</strain>
    </source>
</reference>
<dbReference type="OrthoDB" id="9776582at2"/>
<proteinExistence type="predicted"/>
<organism evidence="1 2">
    <name type="scientific">Candidatus Cryosericum terrychapinii</name>
    <dbReference type="NCBI Taxonomy" id="2290919"/>
    <lineage>
        <taxon>Bacteria</taxon>
        <taxon>Pseudomonadati</taxon>
        <taxon>Caldisericota/Cryosericota group</taxon>
        <taxon>Candidatus Cryosericota</taxon>
        <taxon>Candidatus Cryosericia</taxon>
        <taxon>Candidatus Cryosericales</taxon>
        <taxon>Candidatus Cryosericaceae</taxon>
        <taxon>Candidatus Cryosericum</taxon>
    </lineage>
</organism>
<accession>A0A398CV06</accession>
<evidence type="ECO:0008006" key="3">
    <source>
        <dbReference type="Google" id="ProtNLM"/>
    </source>
</evidence>